<sequence length="368" mass="42339">MKRSYRQSSSSASLSPPKSKSRRNPEGDTFLEDENRNNFSKKIADHYSARKNRTLEEREASPIIHLKKLNNWIKSVLIQLYAKRGDAVLDLACGKGGDLIKWDKANIGYYVGIDEAEGSIEDCRTRYNGVPSHRYRKRFAFPARLYCGSCFDVRLDQALADDAPFDICSCQFAMHYAWSTEARARTALANVSSLLRPGGIFIGTMPDADVIVKRLKSADGLAFANSVYRIQFDNEFPEEKFKSSSPFGIQYTFHLEDAIDCPEWIVPFQAFKSLAEEYDLELVFVKNSHDFVQEYMKNPKYIELMRRHGAMGDGNRDQSTLSLDEWEVAYLYLSYVFRKRGRPEQNRGNTRRNKGKMHLEKEDITYIS</sequence>
<gene>
    <name evidence="15" type="ORF">CTI12_AA622620</name>
</gene>
<evidence type="ECO:0000256" key="5">
    <source>
        <dbReference type="ARBA" id="ARBA00022691"/>
    </source>
</evidence>
<reference evidence="15 16" key="1">
    <citation type="journal article" date="2018" name="Mol. Plant">
        <title>The genome of Artemisia annua provides insight into the evolution of Asteraceae family and artemisinin biosynthesis.</title>
        <authorList>
            <person name="Shen Q."/>
            <person name="Zhang L."/>
            <person name="Liao Z."/>
            <person name="Wang S."/>
            <person name="Yan T."/>
            <person name="Shi P."/>
            <person name="Liu M."/>
            <person name="Fu X."/>
            <person name="Pan Q."/>
            <person name="Wang Y."/>
            <person name="Lv Z."/>
            <person name="Lu X."/>
            <person name="Zhang F."/>
            <person name="Jiang W."/>
            <person name="Ma Y."/>
            <person name="Chen M."/>
            <person name="Hao X."/>
            <person name="Li L."/>
            <person name="Tang Y."/>
            <person name="Lv G."/>
            <person name="Zhou Y."/>
            <person name="Sun X."/>
            <person name="Brodelius P.E."/>
            <person name="Rose J.K.C."/>
            <person name="Tang K."/>
        </authorList>
    </citation>
    <scope>NUCLEOTIDE SEQUENCE [LARGE SCALE GENOMIC DNA]</scope>
    <source>
        <strain evidence="16">cv. Huhao1</strain>
        <tissue evidence="15">Leaf</tissue>
    </source>
</reference>
<dbReference type="EC" id="2.1.1.56" evidence="11"/>
<feature type="site" description="mRNA cap binding" evidence="12">
    <location>
        <position position="263"/>
    </location>
</feature>
<organism evidence="15 16">
    <name type="scientific">Artemisia annua</name>
    <name type="common">Sweet wormwood</name>
    <dbReference type="NCBI Taxonomy" id="35608"/>
    <lineage>
        <taxon>Eukaryota</taxon>
        <taxon>Viridiplantae</taxon>
        <taxon>Streptophyta</taxon>
        <taxon>Embryophyta</taxon>
        <taxon>Tracheophyta</taxon>
        <taxon>Spermatophyta</taxon>
        <taxon>Magnoliopsida</taxon>
        <taxon>eudicotyledons</taxon>
        <taxon>Gunneridae</taxon>
        <taxon>Pentapetalae</taxon>
        <taxon>asterids</taxon>
        <taxon>campanulids</taxon>
        <taxon>Asterales</taxon>
        <taxon>Asteraceae</taxon>
        <taxon>Asteroideae</taxon>
        <taxon>Anthemideae</taxon>
        <taxon>Artemisiinae</taxon>
        <taxon>Artemisia</taxon>
    </lineage>
</organism>
<dbReference type="FunFam" id="3.40.50.150:FF:000127">
    <property type="entry name" value="mRNA cap guanine-N7 methyltransferase"/>
    <property type="match status" value="1"/>
</dbReference>
<evidence type="ECO:0000256" key="2">
    <source>
        <dbReference type="ARBA" id="ARBA00022603"/>
    </source>
</evidence>
<feature type="site" description="mRNA cap binding" evidence="12">
    <location>
        <position position="175"/>
    </location>
</feature>
<evidence type="ECO:0000256" key="11">
    <source>
        <dbReference type="PIRNR" id="PIRNR028762"/>
    </source>
</evidence>
<feature type="site" description="mRNA cap binding" evidence="12">
    <location>
        <position position="95"/>
    </location>
</feature>
<dbReference type="CDD" id="cd02440">
    <property type="entry name" value="AdoMet_MTases"/>
    <property type="match status" value="1"/>
</dbReference>
<evidence type="ECO:0000256" key="4">
    <source>
        <dbReference type="ARBA" id="ARBA00022679"/>
    </source>
</evidence>
<evidence type="ECO:0000256" key="6">
    <source>
        <dbReference type="ARBA" id="ARBA00022884"/>
    </source>
</evidence>
<evidence type="ECO:0000259" key="14">
    <source>
        <dbReference type="PROSITE" id="PS51562"/>
    </source>
</evidence>
<dbReference type="PANTHER" id="PTHR12189:SF2">
    <property type="entry name" value="MRNA CAP GUANINE-N7 METHYLTRANSFERASE"/>
    <property type="match status" value="1"/>
</dbReference>
<keyword evidence="4 11" id="KW-0808">Transferase</keyword>
<feature type="site" description="mRNA cap binding" evidence="12">
    <location>
        <position position="101"/>
    </location>
</feature>
<evidence type="ECO:0000256" key="7">
    <source>
        <dbReference type="ARBA" id="ARBA00023042"/>
    </source>
</evidence>
<comment type="function">
    <text evidence="10">mRNA-capping methyltransferase that methylates the N7 position of the added guanosine to the 5'-cap structure of mRNAs. Binds RNA containing 5'-terminal GpppC.</text>
</comment>
<keyword evidence="5 11" id="KW-0949">S-adenosyl-L-methionine</keyword>
<evidence type="ECO:0000313" key="16">
    <source>
        <dbReference type="Proteomes" id="UP000245207"/>
    </source>
</evidence>
<evidence type="ECO:0000256" key="8">
    <source>
        <dbReference type="ARBA" id="ARBA00023242"/>
    </source>
</evidence>
<evidence type="ECO:0000256" key="10">
    <source>
        <dbReference type="ARBA" id="ARBA00054892"/>
    </source>
</evidence>
<keyword evidence="7 11" id="KW-0506">mRNA capping</keyword>
<keyword evidence="16" id="KW-1185">Reference proteome</keyword>
<evidence type="ECO:0000313" key="15">
    <source>
        <dbReference type="EMBL" id="PWA34076.1"/>
    </source>
</evidence>
<comment type="similarity">
    <text evidence="11">Belongs to the class I-like SAM-binding methyltransferase superfamily. mRNA cap 0 methyltransferase family.</text>
</comment>
<accession>A0A2U1KBC4</accession>
<dbReference type="SUPFAM" id="SSF53335">
    <property type="entry name" value="S-adenosyl-L-methionine-dependent methyltransferases"/>
    <property type="match status" value="1"/>
</dbReference>
<keyword evidence="6 11" id="KW-0694">RNA-binding</keyword>
<name>A0A2U1KBC4_ARTAN</name>
<dbReference type="InterPro" id="IPR039753">
    <property type="entry name" value="RG7MT1"/>
</dbReference>
<dbReference type="Proteomes" id="UP000245207">
    <property type="component" value="Unassembled WGS sequence"/>
</dbReference>
<comment type="caution">
    <text evidence="15">The sequence shown here is derived from an EMBL/GenBank/DDBJ whole genome shotgun (WGS) entry which is preliminary data.</text>
</comment>
<protein>
    <recommendedName>
        <fullName evidence="11">mRNA cap guanine-N(7) methyltransferase</fullName>
        <ecNumber evidence="11">2.1.1.56</ecNumber>
    </recommendedName>
    <alternativeName>
        <fullName evidence="11">mRNA (guanine-N(7))-methyltransferase</fullName>
    </alternativeName>
    <alternativeName>
        <fullName evidence="11">mRNA cap methyltransferase</fullName>
    </alternativeName>
</protein>
<dbReference type="EMBL" id="PKPP01023951">
    <property type="protein sequence ID" value="PWA34076.1"/>
    <property type="molecule type" value="Genomic_DNA"/>
</dbReference>
<feature type="site" description="mRNA cap binding" evidence="12">
    <location>
        <position position="126"/>
    </location>
</feature>
<keyword evidence="8 11" id="KW-0539">Nucleus</keyword>
<keyword evidence="3 11" id="KW-0507">mRNA processing</keyword>
<dbReference type="PIRSF" id="PIRSF028762">
    <property type="entry name" value="ABD1"/>
    <property type="match status" value="1"/>
</dbReference>
<dbReference type="GO" id="GO:0003723">
    <property type="term" value="F:RNA binding"/>
    <property type="evidence" value="ECO:0007669"/>
    <property type="project" value="UniProtKB-KW"/>
</dbReference>
<feature type="compositionally biased region" description="Low complexity" evidence="13">
    <location>
        <begin position="1"/>
        <end position="18"/>
    </location>
</feature>
<feature type="binding site" evidence="12">
    <location>
        <begin position="70"/>
        <end position="71"/>
    </location>
    <ligand>
        <name>mRNA</name>
        <dbReference type="ChEBI" id="CHEBI:33699"/>
    </ligand>
</feature>
<proteinExistence type="inferred from homology"/>
<comment type="catalytic activity">
    <reaction evidence="9">
        <text>a 5'-end (5'-triphosphoguanosine)-ribonucleoside in mRNA + S-adenosyl-L-methionine = a 5'-end (N(7)-methyl 5'-triphosphoguanosine)-ribonucleoside in mRNA + S-adenosyl-L-homocysteine</text>
        <dbReference type="Rhea" id="RHEA:67008"/>
        <dbReference type="Rhea" id="RHEA-COMP:17166"/>
        <dbReference type="Rhea" id="RHEA-COMP:17167"/>
        <dbReference type="ChEBI" id="CHEBI:57856"/>
        <dbReference type="ChEBI" id="CHEBI:59789"/>
        <dbReference type="ChEBI" id="CHEBI:156461"/>
        <dbReference type="ChEBI" id="CHEBI:167617"/>
        <dbReference type="EC" id="2.1.1.56"/>
    </reaction>
</comment>
<evidence type="ECO:0000256" key="12">
    <source>
        <dbReference type="PIRSR" id="PIRSR028762-2"/>
    </source>
</evidence>
<dbReference type="Pfam" id="PF03291">
    <property type="entry name" value="mRNA_G-N7_MeTrfase"/>
    <property type="match status" value="1"/>
</dbReference>
<dbReference type="Gene3D" id="3.40.50.150">
    <property type="entry name" value="Vaccinia Virus protein VP39"/>
    <property type="match status" value="1"/>
</dbReference>
<dbReference type="InterPro" id="IPR004971">
    <property type="entry name" value="mRNA_G-N7_MeTrfase_dom"/>
</dbReference>
<dbReference type="OrthoDB" id="10248867at2759"/>
<feature type="domain" description="MRNA cap 0 methyltransferase" evidence="14">
    <location>
        <begin position="61"/>
        <end position="340"/>
    </location>
</feature>
<dbReference type="AlphaFoldDB" id="A0A2U1KBC4"/>
<dbReference type="InterPro" id="IPR029063">
    <property type="entry name" value="SAM-dependent_MTases_sf"/>
</dbReference>
<comment type="subcellular location">
    <subcellularLocation>
        <location evidence="1 11">Nucleus</location>
    </subcellularLocation>
</comment>
<feature type="site" description="mRNA cap binding" evidence="12">
    <location>
        <position position="332"/>
    </location>
</feature>
<evidence type="ECO:0000256" key="9">
    <source>
        <dbReference type="ARBA" id="ARBA00044712"/>
    </source>
</evidence>
<evidence type="ECO:0000256" key="1">
    <source>
        <dbReference type="ARBA" id="ARBA00004123"/>
    </source>
</evidence>
<evidence type="ECO:0000256" key="13">
    <source>
        <dbReference type="SAM" id="MobiDB-lite"/>
    </source>
</evidence>
<dbReference type="STRING" id="35608.A0A2U1KBC4"/>
<evidence type="ECO:0000256" key="3">
    <source>
        <dbReference type="ARBA" id="ARBA00022664"/>
    </source>
</evidence>
<keyword evidence="2 11" id="KW-0489">Methyltransferase</keyword>
<dbReference type="GO" id="GO:0004482">
    <property type="term" value="F:mRNA 5'-cap (guanine-N7-)-methyltransferase activity"/>
    <property type="evidence" value="ECO:0007669"/>
    <property type="project" value="UniProtKB-EC"/>
</dbReference>
<dbReference type="GO" id="GO:0005634">
    <property type="term" value="C:nucleus"/>
    <property type="evidence" value="ECO:0007669"/>
    <property type="project" value="UniProtKB-SubCell"/>
</dbReference>
<dbReference type="PROSITE" id="PS51562">
    <property type="entry name" value="RNA_CAP0_MT"/>
    <property type="match status" value="1"/>
</dbReference>
<dbReference type="InterPro" id="IPR016899">
    <property type="entry name" value="mRNA_G-N7_MeTrfase_euk"/>
</dbReference>
<feature type="region of interest" description="Disordered" evidence="13">
    <location>
        <begin position="1"/>
        <end position="37"/>
    </location>
</feature>
<dbReference type="PANTHER" id="PTHR12189">
    <property type="entry name" value="MRNA GUANINE-7- METHYLTRANSFERASE"/>
    <property type="match status" value="1"/>
</dbReference>